<dbReference type="Proteomes" id="UP000460135">
    <property type="component" value="Unassembled WGS sequence"/>
</dbReference>
<comment type="similarity">
    <text evidence="2">Belongs to the glycosyltransferase 6 family.</text>
</comment>
<dbReference type="EMBL" id="VWLX01000006">
    <property type="protein sequence ID" value="KAA3805952.1"/>
    <property type="molecule type" value="Genomic_DNA"/>
</dbReference>
<gene>
    <name evidence="10" type="ORF">DWV35_01185</name>
    <name evidence="9" type="ORF">DWX70_11865</name>
    <name evidence="8" type="ORF">DYI28_20325</name>
    <name evidence="5" type="ORF">F3F51_09025</name>
    <name evidence="6" type="ORF">PO240_19255</name>
    <name evidence="7" type="ORF">PQ628_07235</name>
</gene>
<evidence type="ECO:0000313" key="8">
    <source>
        <dbReference type="EMBL" id="QDM10854.1"/>
    </source>
</evidence>
<evidence type="ECO:0000313" key="12">
    <source>
        <dbReference type="Proteomes" id="UP000286031"/>
    </source>
</evidence>
<evidence type="ECO:0000313" key="7">
    <source>
        <dbReference type="EMBL" id="MDC7958001.1"/>
    </source>
</evidence>
<dbReference type="KEGG" id="boa:Bovatus_03512"/>
<evidence type="ECO:0000256" key="4">
    <source>
        <dbReference type="ARBA" id="ARBA00022679"/>
    </source>
</evidence>
<keyword evidence="4 9" id="KW-0808">Transferase</keyword>
<dbReference type="GO" id="GO:0016758">
    <property type="term" value="F:hexosyltransferase activity"/>
    <property type="evidence" value="ECO:0007669"/>
    <property type="project" value="InterPro"/>
</dbReference>
<reference evidence="11 12" key="3">
    <citation type="submission" date="2018-08" db="EMBL/GenBank/DDBJ databases">
        <title>A genome reference for cultivated species of the human gut microbiota.</title>
        <authorList>
            <person name="Zou Y."/>
            <person name="Xue W."/>
            <person name="Luo G."/>
        </authorList>
    </citation>
    <scope>NUCLEOTIDE SEQUENCE [LARGE SCALE GENOMIC DNA]</scope>
    <source>
        <strain evidence="10 12">AF04-46</strain>
        <strain evidence="9 11">AF20-9LB</strain>
    </source>
</reference>
<dbReference type="Proteomes" id="UP000266492">
    <property type="component" value="Unassembled WGS sequence"/>
</dbReference>
<dbReference type="EMBL" id="JAQNWR010000015">
    <property type="protein sequence ID" value="MDC2410012.1"/>
    <property type="molecule type" value="Genomic_DNA"/>
</dbReference>
<evidence type="ECO:0000256" key="1">
    <source>
        <dbReference type="ARBA" id="ARBA00001936"/>
    </source>
</evidence>
<dbReference type="InterPro" id="IPR005076">
    <property type="entry name" value="Glyco_trans_6"/>
</dbReference>
<dbReference type="EMBL" id="JAQQPO010000007">
    <property type="protein sequence ID" value="MDC7958001.1"/>
    <property type="molecule type" value="Genomic_DNA"/>
</dbReference>
<reference evidence="13" key="1">
    <citation type="journal article" date="2018" name="J. Anim. Genet.">
        <title>Acquired interbacterial defense systems protect against interspecies antagonism in the human gut microbiome.</title>
        <authorList>
            <person name="Ross B.D."/>
            <person name="Verster A.J."/>
            <person name="Radey M.C."/>
            <person name="Schmidtke D.T."/>
            <person name="Pope C.E."/>
            <person name="Hoffman L.R."/>
            <person name="Hajjar A."/>
            <person name="Peterson S.B."/>
            <person name="Borenstein E."/>
            <person name="Mougous J."/>
        </authorList>
    </citation>
    <scope>NUCLEOTIDE SEQUENCE [LARGE SCALE GENOMIC DNA]</scope>
    <source>
        <strain evidence="13">3725 D1 iv</strain>
    </source>
</reference>
<evidence type="ECO:0000256" key="2">
    <source>
        <dbReference type="ARBA" id="ARBA00010413"/>
    </source>
</evidence>
<dbReference type="SUPFAM" id="SSF53448">
    <property type="entry name" value="Nucleotide-diphospho-sugar transferases"/>
    <property type="match status" value="1"/>
</dbReference>
<reference evidence="8" key="5">
    <citation type="submission" date="2019-07" db="EMBL/GenBank/DDBJ databases">
        <authorList>
            <person name="Ross B.D."/>
            <person name="Verster A.J."/>
            <person name="Radey M.C."/>
            <person name="Schmidtke D.T."/>
            <person name="Pope C.E."/>
            <person name="Hoffman L.R."/>
            <person name="Hajjar A."/>
            <person name="Peterson S.B."/>
            <person name="Borenstein E."/>
            <person name="Mougous J.D."/>
        </authorList>
    </citation>
    <scope>NUCLEOTIDE SEQUENCE</scope>
    <source>
        <strain evidence="8">3725 D1 iv</strain>
    </source>
</reference>
<dbReference type="Gene3D" id="3.90.550.10">
    <property type="entry name" value="Spore Coat Polysaccharide Biosynthesis Protein SpsA, Chain A"/>
    <property type="match status" value="1"/>
</dbReference>
<dbReference type="PANTHER" id="PTHR10462:SF49">
    <property type="entry name" value="GLOBOSIDE ALPHA-1,3-N-ACETYLGALACTOSAMINYLTRANSFERASE 1"/>
    <property type="match status" value="1"/>
</dbReference>
<keyword evidence="3" id="KW-0328">Glycosyltransferase</keyword>
<dbReference type="Pfam" id="PF03414">
    <property type="entry name" value="Glyco_transf_6"/>
    <property type="match status" value="1"/>
</dbReference>
<organism evidence="9 11">
    <name type="scientific">Bacteroides ovatus</name>
    <dbReference type="NCBI Taxonomy" id="28116"/>
    <lineage>
        <taxon>Bacteria</taxon>
        <taxon>Pseudomonadati</taxon>
        <taxon>Bacteroidota</taxon>
        <taxon>Bacteroidia</taxon>
        <taxon>Bacteroidales</taxon>
        <taxon>Bacteroidaceae</taxon>
        <taxon>Bacteroides</taxon>
    </lineage>
</organism>
<sequence length="263" mass="31050">MRIGILYICTGKYDIFWKDFYLSAERYFMQDQSFIIEYYVFTDSPKLYDEENNKHIHRIKQKNLGWPDNTLKRFHIFLRIKEQLERETDYLFFFNANLLFTSPIGKEILPPSDSNGLLGTMHPGFYNKPNSEFTYERRDASTAYIPEGEGRYYYAGGLSGGCTKAYLKLCTTICSWVDRDATNHIIPIWHDESLINKYFLDNPPAITLSPAYLYPEGWLLPFEPIILIRDKNKPQYGGHELLRRKNSLWERIKLICQKFKSAD</sequence>
<evidence type="ECO:0000256" key="3">
    <source>
        <dbReference type="ARBA" id="ARBA00022676"/>
    </source>
</evidence>
<evidence type="ECO:0000313" key="5">
    <source>
        <dbReference type="EMBL" id="KAA3805952.1"/>
    </source>
</evidence>
<dbReference type="EMBL" id="QRVZ01000008">
    <property type="protein sequence ID" value="RGS83624.1"/>
    <property type="molecule type" value="Genomic_DNA"/>
</dbReference>
<dbReference type="Proteomes" id="UP000318823">
    <property type="component" value="Chromosome"/>
</dbReference>
<dbReference type="AlphaFoldDB" id="A0A395VXC9"/>
<evidence type="ECO:0000313" key="10">
    <source>
        <dbReference type="EMBL" id="RGX13408.1"/>
    </source>
</evidence>
<dbReference type="GO" id="GO:0031982">
    <property type="term" value="C:vesicle"/>
    <property type="evidence" value="ECO:0007669"/>
    <property type="project" value="TreeGrafter"/>
</dbReference>
<dbReference type="RefSeq" id="WP_004298285.1">
    <property type="nucleotide sequence ID" value="NZ_BAABYJ010000001.1"/>
</dbReference>
<dbReference type="EMBL" id="QSBI01000001">
    <property type="protein sequence ID" value="RGX13408.1"/>
    <property type="molecule type" value="Genomic_DNA"/>
</dbReference>
<dbReference type="NCBIfam" id="NF041524">
    <property type="entry name" value="Gltr_6"/>
    <property type="match status" value="1"/>
</dbReference>
<dbReference type="PANTHER" id="PTHR10462">
    <property type="entry name" value="GLYCOSYLTRANSFERASE-RELATED"/>
    <property type="match status" value="1"/>
</dbReference>
<dbReference type="InterPro" id="IPR029044">
    <property type="entry name" value="Nucleotide-diphossugar_trans"/>
</dbReference>
<dbReference type="EMBL" id="CP041395">
    <property type="protein sequence ID" value="QDM10854.1"/>
    <property type="molecule type" value="Genomic_DNA"/>
</dbReference>
<dbReference type="Proteomes" id="UP001215078">
    <property type="component" value="Unassembled WGS sequence"/>
</dbReference>
<reference evidence="6" key="6">
    <citation type="submission" date="2022-10" db="EMBL/GenBank/DDBJ databases">
        <title>Human gut microbiome strain richness.</title>
        <authorList>
            <person name="Chen-Liaw A."/>
        </authorList>
    </citation>
    <scope>NUCLEOTIDE SEQUENCE</scope>
    <source>
        <strain evidence="6">F7_m1001271B151109d0_201107</strain>
        <strain evidence="7">RTP21484st1_H8_RTP21484_190118</strain>
    </source>
</reference>
<evidence type="ECO:0000313" key="11">
    <source>
        <dbReference type="Proteomes" id="UP000266492"/>
    </source>
</evidence>
<name>A0A395VXC9_BACOV</name>
<comment type="cofactor">
    <cofactor evidence="1">
        <name>Mn(2+)</name>
        <dbReference type="ChEBI" id="CHEBI:29035"/>
    </cofactor>
</comment>
<reference evidence="5 14" key="4">
    <citation type="journal article" date="2019" name="Nat. Med.">
        <title>A library of human gut bacterial isolates paired with longitudinal multiomics data enables mechanistic microbiome research.</title>
        <authorList>
            <person name="Poyet M."/>
            <person name="Groussin M."/>
            <person name="Gibbons S.M."/>
            <person name="Avila-Pacheco J."/>
            <person name="Jiang X."/>
            <person name="Kearney S.M."/>
            <person name="Perrotta A.R."/>
            <person name="Berdy B."/>
            <person name="Zhao S."/>
            <person name="Lieberman T.D."/>
            <person name="Swanson P.K."/>
            <person name="Smith M."/>
            <person name="Roesemann S."/>
            <person name="Alexander J.E."/>
            <person name="Rich S.A."/>
            <person name="Livny J."/>
            <person name="Vlamakis H."/>
            <person name="Clish C."/>
            <person name="Bullock K."/>
            <person name="Deik A."/>
            <person name="Scott J."/>
            <person name="Pierce K.A."/>
            <person name="Xavier R.J."/>
            <person name="Alm E.J."/>
        </authorList>
    </citation>
    <scope>NUCLEOTIDE SEQUENCE [LARGE SCALE GENOMIC DNA]</scope>
    <source>
        <strain evidence="5 14">BIOML-A183</strain>
    </source>
</reference>
<dbReference type="InterPro" id="IPR048174">
    <property type="entry name" value="WbnI-like"/>
</dbReference>
<proteinExistence type="inferred from homology"/>
<evidence type="ECO:0000313" key="13">
    <source>
        <dbReference type="Proteomes" id="UP000318823"/>
    </source>
</evidence>
<dbReference type="Proteomes" id="UP000286031">
    <property type="component" value="Unassembled WGS sequence"/>
</dbReference>
<dbReference type="Proteomes" id="UP001214017">
    <property type="component" value="Unassembled WGS sequence"/>
</dbReference>
<evidence type="ECO:0000313" key="6">
    <source>
        <dbReference type="EMBL" id="MDC2410012.1"/>
    </source>
</evidence>
<dbReference type="GeneID" id="29455613"/>
<reference evidence="8" key="2">
    <citation type="journal article" date="2018" name="Nature">
        <title>Human gut bacteria contain acquired interbacterial defence systems.</title>
        <authorList>
            <person name="Ross B.D."/>
            <person name="Verster A.J."/>
            <person name="Radey M.C."/>
            <person name="Schmidtke D.T."/>
            <person name="Pope C.E."/>
            <person name="Hoffman L.R."/>
            <person name="Hajjar A."/>
            <person name="Peterson S.B."/>
            <person name="Borenstein E."/>
            <person name="Mougous J."/>
        </authorList>
    </citation>
    <scope>NUCLEOTIDE SEQUENCE</scope>
    <source>
        <strain evidence="8">3725 D1 iv</strain>
    </source>
</reference>
<evidence type="ECO:0000313" key="14">
    <source>
        <dbReference type="Proteomes" id="UP000460135"/>
    </source>
</evidence>
<dbReference type="GO" id="GO:0016020">
    <property type="term" value="C:membrane"/>
    <property type="evidence" value="ECO:0007669"/>
    <property type="project" value="InterPro"/>
</dbReference>
<dbReference type="GO" id="GO:0005975">
    <property type="term" value="P:carbohydrate metabolic process"/>
    <property type="evidence" value="ECO:0007669"/>
    <property type="project" value="InterPro"/>
</dbReference>
<protein>
    <submittedName>
        <fullName evidence="9">Glycosyl transferase family 6</fullName>
    </submittedName>
</protein>
<accession>A0A395VXC9</accession>
<evidence type="ECO:0000313" key="9">
    <source>
        <dbReference type="EMBL" id="RGS83624.1"/>
    </source>
</evidence>